<dbReference type="Proteomes" id="UP000250272">
    <property type="component" value="Chromosome"/>
</dbReference>
<reference evidence="1 2" key="1">
    <citation type="submission" date="2016-04" db="EMBL/GenBank/DDBJ databases">
        <title>Complete genome sequence of Thermococcus barossii type strain SHCK-94.</title>
        <authorList>
            <person name="Oger P.M."/>
        </authorList>
    </citation>
    <scope>NUCLEOTIDE SEQUENCE [LARGE SCALE GENOMIC DNA]</scope>
    <source>
        <strain evidence="1 2">SHCK-94</strain>
    </source>
</reference>
<evidence type="ECO:0000313" key="2">
    <source>
        <dbReference type="Proteomes" id="UP000250272"/>
    </source>
</evidence>
<proteinExistence type="predicted"/>
<keyword evidence="2" id="KW-1185">Reference proteome</keyword>
<gene>
    <name evidence="1" type="ORF">A3L01_03035</name>
</gene>
<name>A0A2Z2MFF1_9EURY</name>
<organism evidence="1 2">
    <name type="scientific">Thermococcus barossii</name>
    <dbReference type="NCBI Taxonomy" id="54077"/>
    <lineage>
        <taxon>Archaea</taxon>
        <taxon>Methanobacteriati</taxon>
        <taxon>Methanobacteriota</taxon>
        <taxon>Thermococci</taxon>
        <taxon>Thermococcales</taxon>
        <taxon>Thermococcaceae</taxon>
        <taxon>Thermococcus</taxon>
    </lineage>
</organism>
<protein>
    <submittedName>
        <fullName evidence="1">Uncharacterized protein</fullName>
    </submittedName>
</protein>
<dbReference type="GeneID" id="33325711"/>
<accession>A0A2Z2MFF1</accession>
<dbReference type="RefSeq" id="WP_088864409.1">
    <property type="nucleotide sequence ID" value="NZ_CP015101.1"/>
</dbReference>
<dbReference type="OrthoDB" id="98800at2157"/>
<evidence type="ECO:0000313" key="1">
    <source>
        <dbReference type="EMBL" id="ASJ04383.1"/>
    </source>
</evidence>
<sequence>MRGGVLTVVALLLVGVLLVGWTHIDGGFPKGEFENASSHWNSNVTVSVATVEINGPFTGYLTVPRRFLNETDAFLNSLNITLYVFTVEVTGKELNASMSIPVLRLSPTFVPRDFNVSINGHMVTGVTYVPYAERLPVAVWSAEGSLETTSYLTVHPEDEKAVSGRWSAEYLNDASGSVLLEAGELELALNVTEPNRFKFVVLHNGTEVSSGTLGVDQ</sequence>
<dbReference type="AlphaFoldDB" id="A0A2Z2MFF1"/>
<dbReference type="KEGG" id="tbs:A3L01_03035"/>
<dbReference type="EMBL" id="CP015101">
    <property type="protein sequence ID" value="ASJ04383.1"/>
    <property type="molecule type" value="Genomic_DNA"/>
</dbReference>